<keyword evidence="2" id="KW-1185">Reference proteome</keyword>
<gene>
    <name evidence="1" type="ORF">TetV_271</name>
</gene>
<evidence type="ECO:0000313" key="2">
    <source>
        <dbReference type="Proteomes" id="UP000244773"/>
    </source>
</evidence>
<evidence type="ECO:0000313" key="1">
    <source>
        <dbReference type="EMBL" id="AUF82363.1"/>
    </source>
</evidence>
<accession>A0A2P0VN92</accession>
<name>A0A2P0VN92_9VIRU</name>
<organism evidence="1">
    <name type="scientific">Tetraselmis virus 1</name>
    <dbReference type="NCBI Taxonomy" id="2060617"/>
    <lineage>
        <taxon>Viruses</taxon>
        <taxon>Varidnaviria</taxon>
        <taxon>Bamfordvirae</taxon>
        <taxon>Nucleocytoviricota</taxon>
        <taxon>Megaviricetes</taxon>
        <taxon>Imitervirales</taxon>
        <taxon>Allomimiviridae</taxon>
        <taxon>Oceanusvirus</taxon>
        <taxon>Oceanusvirus kaneohense</taxon>
    </lineage>
</organism>
<reference evidence="1" key="1">
    <citation type="journal article" date="2018" name="Virology">
        <title>A giant virus infecting green algae encodes key fermentation genes.</title>
        <authorList>
            <person name="Schvarcz C.R."/>
            <person name="Steward G.F."/>
        </authorList>
    </citation>
    <scope>NUCLEOTIDE SEQUENCE [LARGE SCALE GENOMIC DNA]</scope>
</reference>
<protein>
    <submittedName>
        <fullName evidence="1">Uncharacterized protein</fullName>
    </submittedName>
</protein>
<dbReference type="EMBL" id="KY322437">
    <property type="protein sequence ID" value="AUF82363.1"/>
    <property type="molecule type" value="Genomic_DNA"/>
</dbReference>
<sequence>MFSGVNTMIKCIDESDDYPPVIISGIGMFYESRVSSNLAMDELIHRIKERNNRIICLDEHPSNPTFLKIIQETSYFNTSGLSEYRQVCIVRDLDTCDSERVSAVSKAVFRSNGTKWWLFSVSSLNKLSQSFVGGCYILRATTKENISDLIKCPKIKNREDISIIIKSGAPFELLLQSFYNYAITKMPIQEAICVTQELDLAVKNNTRNMLTTVITENAYDQIPGNDIAGSMSSMSLSSEDQ</sequence>
<dbReference type="Proteomes" id="UP000244773">
    <property type="component" value="Segment"/>
</dbReference>
<proteinExistence type="predicted"/>